<dbReference type="WBParaSite" id="HCON_00187280-00001">
    <property type="protein sequence ID" value="HCON_00187280-00001"/>
    <property type="gene ID" value="HCON_00187280"/>
</dbReference>
<feature type="region of interest" description="Disordered" evidence="1">
    <location>
        <begin position="1"/>
        <end position="25"/>
    </location>
</feature>
<reference evidence="3" key="1">
    <citation type="submission" date="2020-12" db="UniProtKB">
        <authorList>
            <consortium name="WormBaseParasite"/>
        </authorList>
    </citation>
    <scope>IDENTIFICATION</scope>
    <source>
        <strain evidence="3">MHco3</strain>
    </source>
</reference>
<dbReference type="Proteomes" id="UP000025227">
    <property type="component" value="Unplaced"/>
</dbReference>
<protein>
    <submittedName>
        <fullName evidence="3">FH2 domain-containing protein</fullName>
    </submittedName>
</protein>
<keyword evidence="2" id="KW-1185">Reference proteome</keyword>
<dbReference type="OrthoDB" id="5870038at2759"/>
<sequence>MPKATRSKVNGIARGPPSAESLQPLDTSLVQAGTTSDFTRMTVAELMNAITARNTDPVINEMLWALADKIPKEFSDFVESEKRERSLVFSGLSEADDKLRPSERQADLEGKVVKVLDVLQVECRATEIYRIGKSVPGRPRLVKVVLPSRFHWQQALKNARLLKNSAFKSVFVR</sequence>
<name>A0A7I4Z443_HAECO</name>
<proteinExistence type="predicted"/>
<evidence type="ECO:0000313" key="2">
    <source>
        <dbReference type="Proteomes" id="UP000025227"/>
    </source>
</evidence>
<accession>A0A7I4Z443</accession>
<dbReference type="AlphaFoldDB" id="A0A7I4Z443"/>
<evidence type="ECO:0000313" key="3">
    <source>
        <dbReference type="WBParaSite" id="HCON_00187280-00001"/>
    </source>
</evidence>
<evidence type="ECO:0000256" key="1">
    <source>
        <dbReference type="SAM" id="MobiDB-lite"/>
    </source>
</evidence>
<organism evidence="2 3">
    <name type="scientific">Haemonchus contortus</name>
    <name type="common">Barber pole worm</name>
    <dbReference type="NCBI Taxonomy" id="6289"/>
    <lineage>
        <taxon>Eukaryota</taxon>
        <taxon>Metazoa</taxon>
        <taxon>Ecdysozoa</taxon>
        <taxon>Nematoda</taxon>
        <taxon>Chromadorea</taxon>
        <taxon>Rhabditida</taxon>
        <taxon>Rhabditina</taxon>
        <taxon>Rhabditomorpha</taxon>
        <taxon>Strongyloidea</taxon>
        <taxon>Trichostrongylidae</taxon>
        <taxon>Haemonchus</taxon>
    </lineage>
</organism>